<proteinExistence type="predicted"/>
<evidence type="ECO:0008006" key="5">
    <source>
        <dbReference type="Google" id="ProtNLM"/>
    </source>
</evidence>
<protein>
    <recommendedName>
        <fullName evidence="5">Fungal N-terminal domain-containing protein</fullName>
    </recommendedName>
</protein>
<dbReference type="Proteomes" id="UP000799770">
    <property type="component" value="Unassembled WGS sequence"/>
</dbReference>
<feature type="compositionally biased region" description="Basic and acidic residues" evidence="1">
    <location>
        <begin position="201"/>
        <end position="222"/>
    </location>
</feature>
<dbReference type="OrthoDB" id="10594033at2759"/>
<evidence type="ECO:0000256" key="1">
    <source>
        <dbReference type="SAM" id="MobiDB-lite"/>
    </source>
</evidence>
<dbReference type="EMBL" id="ML977324">
    <property type="protein sequence ID" value="KAF2115036.1"/>
    <property type="molecule type" value="Genomic_DNA"/>
</dbReference>
<evidence type="ECO:0000313" key="3">
    <source>
        <dbReference type="EMBL" id="KAF2115036.1"/>
    </source>
</evidence>
<feature type="chain" id="PRO_5025630017" description="Fungal N-terminal domain-containing protein" evidence="2">
    <location>
        <begin position="26"/>
        <end position="452"/>
    </location>
</feature>
<name>A0A6A5Z795_9PLEO</name>
<feature type="region of interest" description="Disordered" evidence="1">
    <location>
        <begin position="201"/>
        <end position="229"/>
    </location>
</feature>
<gene>
    <name evidence="3" type="ORF">BDV96DRAFT_687765</name>
</gene>
<evidence type="ECO:0000256" key="2">
    <source>
        <dbReference type="SAM" id="SignalP"/>
    </source>
</evidence>
<feature type="compositionally biased region" description="Polar residues" evidence="1">
    <location>
        <begin position="416"/>
        <end position="425"/>
    </location>
</feature>
<reference evidence="3" key="1">
    <citation type="journal article" date="2020" name="Stud. Mycol.">
        <title>101 Dothideomycetes genomes: a test case for predicting lifestyles and emergence of pathogens.</title>
        <authorList>
            <person name="Haridas S."/>
            <person name="Albert R."/>
            <person name="Binder M."/>
            <person name="Bloem J."/>
            <person name="Labutti K."/>
            <person name="Salamov A."/>
            <person name="Andreopoulos B."/>
            <person name="Baker S."/>
            <person name="Barry K."/>
            <person name="Bills G."/>
            <person name="Bluhm B."/>
            <person name="Cannon C."/>
            <person name="Castanera R."/>
            <person name="Culley D."/>
            <person name="Daum C."/>
            <person name="Ezra D."/>
            <person name="Gonzalez J."/>
            <person name="Henrissat B."/>
            <person name="Kuo A."/>
            <person name="Liang C."/>
            <person name="Lipzen A."/>
            <person name="Lutzoni F."/>
            <person name="Magnuson J."/>
            <person name="Mondo S."/>
            <person name="Nolan M."/>
            <person name="Ohm R."/>
            <person name="Pangilinan J."/>
            <person name="Park H.-J."/>
            <person name="Ramirez L."/>
            <person name="Alfaro M."/>
            <person name="Sun H."/>
            <person name="Tritt A."/>
            <person name="Yoshinaga Y."/>
            <person name="Zwiers L.-H."/>
            <person name="Turgeon B."/>
            <person name="Goodwin S."/>
            <person name="Spatafora J."/>
            <person name="Crous P."/>
            <person name="Grigoriev I."/>
        </authorList>
    </citation>
    <scope>NUCLEOTIDE SEQUENCE</scope>
    <source>
        <strain evidence="3">CBS 627.86</strain>
    </source>
</reference>
<evidence type="ECO:0000313" key="4">
    <source>
        <dbReference type="Proteomes" id="UP000799770"/>
    </source>
</evidence>
<feature type="signal peptide" evidence="2">
    <location>
        <begin position="1"/>
        <end position="25"/>
    </location>
</feature>
<organism evidence="3 4">
    <name type="scientific">Lophiotrema nucula</name>
    <dbReference type="NCBI Taxonomy" id="690887"/>
    <lineage>
        <taxon>Eukaryota</taxon>
        <taxon>Fungi</taxon>
        <taxon>Dikarya</taxon>
        <taxon>Ascomycota</taxon>
        <taxon>Pezizomycotina</taxon>
        <taxon>Dothideomycetes</taxon>
        <taxon>Pleosporomycetidae</taxon>
        <taxon>Pleosporales</taxon>
        <taxon>Lophiotremataceae</taxon>
        <taxon>Lophiotrema</taxon>
    </lineage>
</organism>
<dbReference type="AlphaFoldDB" id="A0A6A5Z795"/>
<keyword evidence="4" id="KW-1185">Reference proteome</keyword>
<keyword evidence="2" id="KW-0732">Signal</keyword>
<accession>A0A6A5Z795</accession>
<feature type="region of interest" description="Disordered" evidence="1">
    <location>
        <begin position="379"/>
        <end position="452"/>
    </location>
</feature>
<feature type="compositionally biased region" description="Basic and acidic residues" evidence="1">
    <location>
        <begin position="379"/>
        <end position="396"/>
    </location>
</feature>
<sequence length="452" mass="51056">MAGIEAAGVVLGLVPALLAIMSGDAAPSSSRRAKVVQLVAELKFLSSAFADLVEAARIDVGEGAPKDDLIRSTRFGLELVEIQTKECIAYATKLEKIYAGPKFKRLDPRINGYLKRLQNGLAQMNKSLLMMTAMRKTVKDLRYRNMADEDERLDRYGLRRRSSSRRSRSVASRRRYRTRYSDDIELDSIRSRSDISIRDVETVGEPRSRPLRRKEDSDDIFPRKAGNAGNDTAINPDHFLAMLASIRSETDENAQPILWGSLDLEAEAEFITYSAAKRYKLLDQSETILKPKELRGPGGNLVRPTQELDLRWYLLSSSGTHSDKHQSTRFYILDPPETKGIKRSHDIVLGKDYADFEGIFGSQDTSVYRFRLPYRSRRVREEEERVSRTHRDANLREEDDELEAERLERRQRLATLSPSTASVRSIRSRTPPIVPGGDSLAPPGDSVPTTVV</sequence>